<evidence type="ECO:0000256" key="3">
    <source>
        <dbReference type="ARBA" id="ARBA00023125"/>
    </source>
</evidence>
<reference evidence="6" key="1">
    <citation type="submission" date="2020-12" db="EMBL/GenBank/DDBJ databases">
        <title>Marinomonas arctica sp. nov., a psychrotolerant bacterium isolated from the Arctic.</title>
        <authorList>
            <person name="Zhang Y."/>
        </authorList>
    </citation>
    <scope>NUCLEOTIDE SEQUENCE</scope>
    <source>
        <strain evidence="6">C1424</strain>
    </source>
</reference>
<dbReference type="InterPro" id="IPR036390">
    <property type="entry name" value="WH_DNA-bd_sf"/>
</dbReference>
<dbReference type="GO" id="GO:0003700">
    <property type="term" value="F:DNA-binding transcription factor activity"/>
    <property type="evidence" value="ECO:0007669"/>
    <property type="project" value="InterPro"/>
</dbReference>
<dbReference type="RefSeq" id="WP_199468840.1">
    <property type="nucleotide sequence ID" value="NZ_JAEMNX010000014.1"/>
</dbReference>
<dbReference type="Gene3D" id="3.40.190.10">
    <property type="entry name" value="Periplasmic binding protein-like II"/>
    <property type="match status" value="2"/>
</dbReference>
<dbReference type="EMBL" id="JAEMNX010000014">
    <property type="protein sequence ID" value="MBJ7538431.1"/>
    <property type="molecule type" value="Genomic_DNA"/>
</dbReference>
<evidence type="ECO:0000313" key="7">
    <source>
        <dbReference type="Proteomes" id="UP000628710"/>
    </source>
</evidence>
<accession>A0A934JU90</accession>
<feature type="domain" description="HTH lysR-type" evidence="5">
    <location>
        <begin position="6"/>
        <end position="63"/>
    </location>
</feature>
<dbReference type="Proteomes" id="UP000628710">
    <property type="component" value="Unassembled WGS sequence"/>
</dbReference>
<dbReference type="PANTHER" id="PTHR30579">
    <property type="entry name" value="TRANSCRIPTIONAL REGULATOR"/>
    <property type="match status" value="1"/>
</dbReference>
<dbReference type="Pfam" id="PF00126">
    <property type="entry name" value="HTH_1"/>
    <property type="match status" value="1"/>
</dbReference>
<keyword evidence="7" id="KW-1185">Reference proteome</keyword>
<proteinExistence type="inferred from homology"/>
<dbReference type="SUPFAM" id="SSF53850">
    <property type="entry name" value="Periplasmic binding protein-like II"/>
    <property type="match status" value="1"/>
</dbReference>
<dbReference type="InterPro" id="IPR050176">
    <property type="entry name" value="LTTR"/>
</dbReference>
<dbReference type="GO" id="GO:0003677">
    <property type="term" value="F:DNA binding"/>
    <property type="evidence" value="ECO:0007669"/>
    <property type="project" value="UniProtKB-KW"/>
</dbReference>
<dbReference type="PRINTS" id="PR00039">
    <property type="entry name" value="HTHLYSR"/>
</dbReference>
<dbReference type="InterPro" id="IPR000847">
    <property type="entry name" value="LysR_HTH_N"/>
</dbReference>
<protein>
    <submittedName>
        <fullName evidence="6">LysR family transcriptional regulator</fullName>
    </submittedName>
</protein>
<evidence type="ECO:0000256" key="2">
    <source>
        <dbReference type="ARBA" id="ARBA00023015"/>
    </source>
</evidence>
<name>A0A934JU90_9GAMM</name>
<keyword evidence="4" id="KW-0804">Transcription</keyword>
<sequence length="290" mass="32402">MTHPDFQISWLRTFIAVVDTGSLSAAAPLIYRSQSAVSMHIKKLENLVGSELLSRGPHHLEVTPKGLELLTYARRILDLQNEAHDALFKKQLSGLIRIGVPDDYALYLSPILRHFSSRHTGVEIELTCEQSTSLIPRIHNNELDIALVSQDKKGQGQLLFQEPLLWVGAEKYEIWRKKPLPIAVYEAGSMAQIETISALKQCHKSYRIVYKSSGLSGQLAAVESGLAIAALTRCSIPSELKILQNLPTEYSLPELQSMKVAVLRSKRSQKSTVVDVMHQQIVQTLQTELE</sequence>
<keyword evidence="2" id="KW-0805">Transcription regulation</keyword>
<dbReference type="PROSITE" id="PS50931">
    <property type="entry name" value="HTH_LYSR"/>
    <property type="match status" value="1"/>
</dbReference>
<dbReference type="SUPFAM" id="SSF46785">
    <property type="entry name" value="Winged helix' DNA-binding domain"/>
    <property type="match status" value="1"/>
</dbReference>
<dbReference type="InterPro" id="IPR005119">
    <property type="entry name" value="LysR_subst-bd"/>
</dbReference>
<keyword evidence="3" id="KW-0238">DNA-binding</keyword>
<evidence type="ECO:0000313" key="6">
    <source>
        <dbReference type="EMBL" id="MBJ7538431.1"/>
    </source>
</evidence>
<comment type="caution">
    <text evidence="6">The sequence shown here is derived from an EMBL/GenBank/DDBJ whole genome shotgun (WGS) entry which is preliminary data.</text>
</comment>
<comment type="similarity">
    <text evidence="1">Belongs to the LysR transcriptional regulatory family.</text>
</comment>
<evidence type="ECO:0000256" key="1">
    <source>
        <dbReference type="ARBA" id="ARBA00009437"/>
    </source>
</evidence>
<gene>
    <name evidence="6" type="ORF">I8J31_12170</name>
</gene>
<dbReference type="AlphaFoldDB" id="A0A934JU90"/>
<dbReference type="InterPro" id="IPR036388">
    <property type="entry name" value="WH-like_DNA-bd_sf"/>
</dbReference>
<organism evidence="6 7">
    <name type="scientific">Marinomonas transparens</name>
    <dbReference type="NCBI Taxonomy" id="2795388"/>
    <lineage>
        <taxon>Bacteria</taxon>
        <taxon>Pseudomonadati</taxon>
        <taxon>Pseudomonadota</taxon>
        <taxon>Gammaproteobacteria</taxon>
        <taxon>Oceanospirillales</taxon>
        <taxon>Oceanospirillaceae</taxon>
        <taxon>Marinomonas</taxon>
    </lineage>
</organism>
<dbReference type="PANTHER" id="PTHR30579:SF7">
    <property type="entry name" value="HTH-TYPE TRANSCRIPTIONAL REGULATOR LRHA-RELATED"/>
    <property type="match status" value="1"/>
</dbReference>
<dbReference type="Gene3D" id="1.10.10.10">
    <property type="entry name" value="Winged helix-like DNA-binding domain superfamily/Winged helix DNA-binding domain"/>
    <property type="match status" value="1"/>
</dbReference>
<evidence type="ECO:0000259" key="5">
    <source>
        <dbReference type="PROSITE" id="PS50931"/>
    </source>
</evidence>
<evidence type="ECO:0000256" key="4">
    <source>
        <dbReference type="ARBA" id="ARBA00023163"/>
    </source>
</evidence>
<dbReference type="Pfam" id="PF03466">
    <property type="entry name" value="LysR_substrate"/>
    <property type="match status" value="1"/>
</dbReference>